<dbReference type="PANTHER" id="PTHR33392:SF6">
    <property type="entry name" value="POLYISOPRENYL-TEICHOIC ACID--PEPTIDOGLYCAN TEICHOIC ACID TRANSFERASE TAGU"/>
    <property type="match status" value="1"/>
</dbReference>
<dbReference type="KEGG" id="apre:CNX65_18030"/>
<sequence>MTDQEALIRAALAAQAQERVDHREVAARVRTAAAPRRRGALIAAGVLTAAAAVAAVVVPMTLRDAPAERREVATGATAQEQTVLLLGVDTGEGADRPSHADTAVLLRIFPDGRVSGVSLPRDLRVTGADGRATRLATAYAAGHEQAGQEGRDAVAGGAGAALDAVAEVTGVRADHWAVASMDRFAELSDLVGGVRVCLSQQARDEYAGVDLAAGEHVLRGEEALGFLRQRRGLEQGDLDRVTRMQAFLQGLRTSVLDSGVLGDPAKLTGLFDRARDAVRTDDGWDPASAAASLSGAGGWRFTTLPGSEGVTDEGVHVVDTDPARARAFVAEALRGSSGSGTGGGGDGPVCVR</sequence>
<keyword evidence="5" id="KW-1185">Reference proteome</keyword>
<dbReference type="RefSeq" id="WP_096494582.1">
    <property type="nucleotide sequence ID" value="NZ_CP023445.1"/>
</dbReference>
<dbReference type="InterPro" id="IPR006311">
    <property type="entry name" value="TAT_signal"/>
</dbReference>
<dbReference type="InterPro" id="IPR004474">
    <property type="entry name" value="LytR_CpsA_psr"/>
</dbReference>
<evidence type="ECO:0000256" key="1">
    <source>
        <dbReference type="ARBA" id="ARBA00006068"/>
    </source>
</evidence>
<evidence type="ECO:0000256" key="2">
    <source>
        <dbReference type="SAM" id="Phobius"/>
    </source>
</evidence>
<keyword evidence="2" id="KW-0472">Membrane</keyword>
<comment type="similarity">
    <text evidence="1">Belongs to the LytR/CpsA/Psr (LCP) family.</text>
</comment>
<evidence type="ECO:0000313" key="4">
    <source>
        <dbReference type="EMBL" id="ATE54949.1"/>
    </source>
</evidence>
<feature type="domain" description="Cell envelope-related transcriptional attenuator" evidence="3">
    <location>
        <begin position="99"/>
        <end position="253"/>
    </location>
</feature>
<name>A0A290Z7J9_9PSEU</name>
<reference evidence="4" key="1">
    <citation type="submission" date="2017-09" db="EMBL/GenBank/DDBJ databases">
        <title>Complete Genome Sequence of ansamitocin-producing Bacterium Actinosynnema pretiosum X47.</title>
        <authorList>
            <person name="Cao G."/>
            <person name="Zong G."/>
            <person name="Zhong C."/>
            <person name="Fu J."/>
        </authorList>
    </citation>
    <scope>NUCLEOTIDE SEQUENCE [LARGE SCALE GENOMIC DNA]</scope>
    <source>
        <strain evidence="4">X47</strain>
    </source>
</reference>
<keyword evidence="2" id="KW-0812">Transmembrane</keyword>
<dbReference type="EMBL" id="CP023445">
    <property type="protein sequence ID" value="ATE54949.1"/>
    <property type="molecule type" value="Genomic_DNA"/>
</dbReference>
<feature type="transmembrane region" description="Helical" evidence="2">
    <location>
        <begin position="40"/>
        <end position="62"/>
    </location>
</feature>
<dbReference type="AlphaFoldDB" id="A0A290Z7J9"/>
<organism evidence="4 5">
    <name type="scientific">Actinosynnema pretiosum</name>
    <dbReference type="NCBI Taxonomy" id="42197"/>
    <lineage>
        <taxon>Bacteria</taxon>
        <taxon>Bacillati</taxon>
        <taxon>Actinomycetota</taxon>
        <taxon>Actinomycetes</taxon>
        <taxon>Pseudonocardiales</taxon>
        <taxon>Pseudonocardiaceae</taxon>
        <taxon>Actinosynnema</taxon>
    </lineage>
</organism>
<dbReference type="Pfam" id="PF03816">
    <property type="entry name" value="LytR_cpsA_psr"/>
    <property type="match status" value="1"/>
</dbReference>
<evidence type="ECO:0000313" key="5">
    <source>
        <dbReference type="Proteomes" id="UP000218505"/>
    </source>
</evidence>
<protein>
    <recommendedName>
        <fullName evidence="3">Cell envelope-related transcriptional attenuator domain-containing protein</fullName>
    </recommendedName>
</protein>
<dbReference type="PROSITE" id="PS51318">
    <property type="entry name" value="TAT"/>
    <property type="match status" value="1"/>
</dbReference>
<keyword evidence="2" id="KW-1133">Transmembrane helix</keyword>
<gene>
    <name evidence="4" type="ORF">CNX65_18030</name>
</gene>
<dbReference type="PANTHER" id="PTHR33392">
    <property type="entry name" value="POLYISOPRENYL-TEICHOIC ACID--PEPTIDOGLYCAN TEICHOIC ACID TRANSFERASE TAGU"/>
    <property type="match status" value="1"/>
</dbReference>
<dbReference type="Proteomes" id="UP000218505">
    <property type="component" value="Chromosome"/>
</dbReference>
<dbReference type="NCBIfam" id="TIGR00350">
    <property type="entry name" value="lytR_cpsA_psr"/>
    <property type="match status" value="1"/>
</dbReference>
<evidence type="ECO:0000259" key="3">
    <source>
        <dbReference type="Pfam" id="PF03816"/>
    </source>
</evidence>
<proteinExistence type="inferred from homology"/>
<accession>A0A290Z7J9</accession>
<dbReference type="InterPro" id="IPR050922">
    <property type="entry name" value="LytR/CpsA/Psr_CW_biosynth"/>
</dbReference>
<dbReference type="Gene3D" id="3.40.630.190">
    <property type="entry name" value="LCP protein"/>
    <property type="match status" value="1"/>
</dbReference>